<reference evidence="2" key="1">
    <citation type="journal article" date="2010" name="Science">
        <title>Plasticity of animal genome architecture unmasked by rapid evolution of a pelagic tunicate.</title>
        <authorList>
            <person name="Denoeud F."/>
            <person name="Henriet S."/>
            <person name="Mungpakdee S."/>
            <person name="Aury J.M."/>
            <person name="Da Silva C."/>
            <person name="Brinkmann H."/>
            <person name="Mikhaleva J."/>
            <person name="Olsen L.C."/>
            <person name="Jubin C."/>
            <person name="Canestro C."/>
            <person name="Bouquet J.M."/>
            <person name="Danks G."/>
            <person name="Poulain J."/>
            <person name="Campsteijn C."/>
            <person name="Adamski M."/>
            <person name="Cross I."/>
            <person name="Yadetie F."/>
            <person name="Muffato M."/>
            <person name="Louis A."/>
            <person name="Butcher S."/>
            <person name="Tsagkogeorga G."/>
            <person name="Konrad A."/>
            <person name="Singh S."/>
            <person name="Jensen M.F."/>
            <person name="Cong E.H."/>
            <person name="Eikeseth-Otteraa H."/>
            <person name="Noel B."/>
            <person name="Anthouard V."/>
            <person name="Porcel B.M."/>
            <person name="Kachouri-Lafond R."/>
            <person name="Nishino A."/>
            <person name="Ugolini M."/>
            <person name="Chourrout P."/>
            <person name="Nishida H."/>
            <person name="Aasland R."/>
            <person name="Huzurbazar S."/>
            <person name="Westhof E."/>
            <person name="Delsuc F."/>
            <person name="Lehrach H."/>
            <person name="Reinhardt R."/>
            <person name="Weissenbach J."/>
            <person name="Roy S.W."/>
            <person name="Artiguenave F."/>
            <person name="Postlethwait J.H."/>
            <person name="Manak J.R."/>
            <person name="Thompson E.M."/>
            <person name="Jaillon O."/>
            <person name="Du Pasquier L."/>
            <person name="Boudinot P."/>
            <person name="Liberles D.A."/>
            <person name="Volff J.N."/>
            <person name="Philippe H."/>
            <person name="Lenhard B."/>
            <person name="Roest Crollius H."/>
            <person name="Wincker P."/>
            <person name="Chourrout D."/>
        </authorList>
    </citation>
    <scope>NUCLEOTIDE SEQUENCE [LARGE SCALE GENOMIC DNA]</scope>
</reference>
<evidence type="ECO:0000313" key="2">
    <source>
        <dbReference type="EMBL" id="CBY41957.1"/>
    </source>
</evidence>
<protein>
    <submittedName>
        <fullName evidence="2">Uncharacterized protein</fullName>
    </submittedName>
</protein>
<name>E4Z2M9_OIKDI</name>
<feature type="transmembrane region" description="Helical" evidence="1">
    <location>
        <begin position="6"/>
        <end position="25"/>
    </location>
</feature>
<proteinExistence type="predicted"/>
<keyword evidence="1" id="KW-1133">Transmembrane helix</keyword>
<gene>
    <name evidence="2" type="ORF">GSOID_T00024057001</name>
</gene>
<accession>E4Z2M9</accession>
<dbReference type="EMBL" id="FN656760">
    <property type="protein sequence ID" value="CBY41957.1"/>
    <property type="molecule type" value="Genomic_DNA"/>
</dbReference>
<feature type="non-terminal residue" evidence="2">
    <location>
        <position position="170"/>
    </location>
</feature>
<keyword evidence="1" id="KW-0812">Transmembrane</keyword>
<sequence>MMEAKFGGAVFDIEITVLLIPVLFVRGAKKDRSRKTCESVSRCIGRKLARLHSTILYCEEIKNLLAKEHLQEQPNYNHAQKSNGFYSANVLQVQQIVITVAFSFILKPFPFRSSLPPPNHLMQSPFYSNWPYPQYPTYGAGIFRLRPDVARYTNTIAKKGERSKQRRNKH</sequence>
<dbReference type="AlphaFoldDB" id="E4Z2M9"/>
<evidence type="ECO:0000256" key="1">
    <source>
        <dbReference type="SAM" id="Phobius"/>
    </source>
</evidence>
<keyword evidence="1" id="KW-0472">Membrane</keyword>
<organism evidence="2">
    <name type="scientific">Oikopleura dioica</name>
    <name type="common">Tunicate</name>
    <dbReference type="NCBI Taxonomy" id="34765"/>
    <lineage>
        <taxon>Eukaryota</taxon>
        <taxon>Metazoa</taxon>
        <taxon>Chordata</taxon>
        <taxon>Tunicata</taxon>
        <taxon>Appendicularia</taxon>
        <taxon>Copelata</taxon>
        <taxon>Oikopleuridae</taxon>
        <taxon>Oikopleura</taxon>
    </lineage>
</organism>
<dbReference type="Proteomes" id="UP000011014">
    <property type="component" value="Unassembled WGS sequence"/>
</dbReference>